<comment type="caution">
    <text evidence="1">The sequence shown here is derived from an EMBL/GenBank/DDBJ whole genome shotgun (WGS) entry which is preliminary data.</text>
</comment>
<organism evidence="1 2">
    <name type="scientific">Clostridium weizhouense</name>
    <dbReference type="NCBI Taxonomy" id="2859781"/>
    <lineage>
        <taxon>Bacteria</taxon>
        <taxon>Bacillati</taxon>
        <taxon>Bacillota</taxon>
        <taxon>Clostridia</taxon>
        <taxon>Eubacteriales</taxon>
        <taxon>Clostridiaceae</taxon>
        <taxon>Clostridium</taxon>
    </lineage>
</organism>
<evidence type="ECO:0000313" key="1">
    <source>
        <dbReference type="EMBL" id="MBW6409666.1"/>
    </source>
</evidence>
<proteinExistence type="predicted"/>
<dbReference type="NCBIfam" id="TIGR01866">
    <property type="entry name" value="cas_Csn2"/>
    <property type="match status" value="1"/>
</dbReference>
<dbReference type="Proteomes" id="UP001519921">
    <property type="component" value="Unassembled WGS sequence"/>
</dbReference>
<gene>
    <name evidence="1" type="primary">csn2</name>
    <name evidence="1" type="ORF">KYD98_06140</name>
</gene>
<evidence type="ECO:0000313" key="2">
    <source>
        <dbReference type="Proteomes" id="UP001519921"/>
    </source>
</evidence>
<dbReference type="InterPro" id="IPR010146">
    <property type="entry name" value="CRISPR-assoc_prot_Csn2-typ"/>
</dbReference>
<dbReference type="Gene3D" id="3.40.50.11940">
    <property type="match status" value="2"/>
</dbReference>
<protein>
    <submittedName>
        <fullName evidence="1">Type II-A CRISPR-associated protein Csn2</fullName>
    </submittedName>
</protein>
<dbReference type="RefSeq" id="WP_219778713.1">
    <property type="nucleotide sequence ID" value="NZ_JAHXPT010000003.1"/>
</dbReference>
<sequence>MIELCTELLDESIKFNINKVNVLEINNKELFNKVVYALNKNINTNEYFGEMYLYEKNEEIDLNRNCMIIHDFYNIFSNQTKILKGFYDDIEKEYKFNYEDETIISLQKPLIKSVRDILIEYDYELTQKETIEIKDLLKIMDVRFDVNYYDKPLENVFLLIDLIANFKICKVLIFVNAKCFFTQEELVEIYKMIVYKRINVLFVEYYKGESNKAYENKVLIDEDFDEFYIN</sequence>
<name>A0ABS7APN8_9CLOT</name>
<keyword evidence="2" id="KW-1185">Reference proteome</keyword>
<dbReference type="InterPro" id="IPR038600">
    <property type="entry name" value="Csn2_sf"/>
</dbReference>
<dbReference type="Pfam" id="PF09711">
    <property type="entry name" value="Cas_Csn2"/>
    <property type="match status" value="1"/>
</dbReference>
<dbReference type="EMBL" id="JAHXPT010000003">
    <property type="protein sequence ID" value="MBW6409666.1"/>
    <property type="molecule type" value="Genomic_DNA"/>
</dbReference>
<reference evidence="1 2" key="1">
    <citation type="submission" date="2021-07" db="EMBL/GenBank/DDBJ databases">
        <title>Clostridium weizhouense sp. nov., an anaerobic bacterium isolated from activated sludge of Petroleum wastewater.</title>
        <authorList>
            <person name="Li Q."/>
        </authorList>
    </citation>
    <scope>NUCLEOTIDE SEQUENCE [LARGE SCALE GENOMIC DNA]</scope>
    <source>
        <strain evidence="1 2">YB-6</strain>
    </source>
</reference>
<accession>A0ABS7APN8</accession>